<dbReference type="SUPFAM" id="SSF51735">
    <property type="entry name" value="NAD(P)-binding Rossmann-fold domains"/>
    <property type="match status" value="1"/>
</dbReference>
<reference evidence="7 8" key="1">
    <citation type="journal article" date="2016" name="Nat. Commun.">
        <title>Thousands of microbial genomes shed light on interconnected biogeochemical processes in an aquifer system.</title>
        <authorList>
            <person name="Anantharaman K."/>
            <person name="Brown C.T."/>
            <person name="Hug L.A."/>
            <person name="Sharon I."/>
            <person name="Castelle C.J."/>
            <person name="Probst A.J."/>
            <person name="Thomas B.C."/>
            <person name="Singh A."/>
            <person name="Wilkins M.J."/>
            <person name="Karaoz U."/>
            <person name="Brodie E.L."/>
            <person name="Williams K.H."/>
            <person name="Hubbard S.S."/>
            <person name="Banfield J.F."/>
        </authorList>
    </citation>
    <scope>NUCLEOTIDE SEQUENCE [LARGE SCALE GENOMIC DNA]</scope>
</reference>
<dbReference type="InterPro" id="IPR006140">
    <property type="entry name" value="D-isomer_DH_NAD-bd"/>
</dbReference>
<feature type="domain" description="D-isomer specific 2-hydroxyacid dehydrogenase catalytic" evidence="5">
    <location>
        <begin position="42"/>
        <end position="324"/>
    </location>
</feature>
<protein>
    <recommendedName>
        <fullName evidence="9">Lactate dehydrogenase</fullName>
    </recommendedName>
</protein>
<feature type="domain" description="D-isomer specific 2-hydroxyacid dehydrogenase NAD-binding" evidence="6">
    <location>
        <begin position="115"/>
        <end position="292"/>
    </location>
</feature>
<dbReference type="GO" id="GO:0016616">
    <property type="term" value="F:oxidoreductase activity, acting on the CH-OH group of donors, NAD or NADP as acceptor"/>
    <property type="evidence" value="ECO:0007669"/>
    <property type="project" value="InterPro"/>
</dbReference>
<keyword evidence="2 4" id="KW-0560">Oxidoreductase</keyword>
<evidence type="ECO:0000256" key="4">
    <source>
        <dbReference type="RuleBase" id="RU003719"/>
    </source>
</evidence>
<keyword evidence="3" id="KW-0520">NAD</keyword>
<dbReference type="Proteomes" id="UP000178249">
    <property type="component" value="Unassembled WGS sequence"/>
</dbReference>
<dbReference type="Pfam" id="PF02826">
    <property type="entry name" value="2-Hacid_dh_C"/>
    <property type="match status" value="1"/>
</dbReference>
<dbReference type="FunFam" id="3.40.50.720:FF:000203">
    <property type="entry name" value="D-3-phosphoglycerate dehydrogenase (SerA)"/>
    <property type="match status" value="1"/>
</dbReference>
<dbReference type="InterPro" id="IPR029752">
    <property type="entry name" value="D-isomer_DH_CS1"/>
</dbReference>
<dbReference type="InterPro" id="IPR036291">
    <property type="entry name" value="NAD(P)-bd_dom_sf"/>
</dbReference>
<organism evidence="7 8">
    <name type="scientific">Candidatus Kaiserbacteria bacterium RIFCSPHIGHO2_01_FULL_48_10</name>
    <dbReference type="NCBI Taxonomy" id="1798476"/>
    <lineage>
        <taxon>Bacteria</taxon>
        <taxon>Candidatus Kaiseribacteriota</taxon>
    </lineage>
</organism>
<evidence type="ECO:0000259" key="6">
    <source>
        <dbReference type="Pfam" id="PF02826"/>
    </source>
</evidence>
<evidence type="ECO:0000313" key="8">
    <source>
        <dbReference type="Proteomes" id="UP000178249"/>
    </source>
</evidence>
<dbReference type="InterPro" id="IPR006139">
    <property type="entry name" value="D-isomer_2_OHA_DH_cat_dom"/>
</dbReference>
<comment type="similarity">
    <text evidence="1 4">Belongs to the D-isomer specific 2-hydroxyacid dehydrogenase family.</text>
</comment>
<dbReference type="EMBL" id="MFKP01000060">
    <property type="protein sequence ID" value="OGG42991.1"/>
    <property type="molecule type" value="Genomic_DNA"/>
</dbReference>
<dbReference type="SUPFAM" id="SSF52283">
    <property type="entry name" value="Formate/glycerate dehydrogenase catalytic domain-like"/>
    <property type="match status" value="1"/>
</dbReference>
<name>A0A1F6C1E7_9BACT</name>
<dbReference type="GO" id="GO:0051287">
    <property type="term" value="F:NAD binding"/>
    <property type="evidence" value="ECO:0007669"/>
    <property type="project" value="InterPro"/>
</dbReference>
<evidence type="ECO:0000256" key="2">
    <source>
        <dbReference type="ARBA" id="ARBA00023002"/>
    </source>
</evidence>
<gene>
    <name evidence="7" type="ORF">A2841_00355</name>
</gene>
<evidence type="ECO:0000313" key="7">
    <source>
        <dbReference type="EMBL" id="OGG42991.1"/>
    </source>
</evidence>
<evidence type="ECO:0000256" key="1">
    <source>
        <dbReference type="ARBA" id="ARBA00005854"/>
    </source>
</evidence>
<dbReference type="Pfam" id="PF00389">
    <property type="entry name" value="2-Hacid_dh"/>
    <property type="match status" value="1"/>
</dbReference>
<dbReference type="CDD" id="cd12175">
    <property type="entry name" value="2-Hacid_dh_11"/>
    <property type="match status" value="1"/>
</dbReference>
<proteinExistence type="inferred from homology"/>
<dbReference type="PANTHER" id="PTHR10996">
    <property type="entry name" value="2-HYDROXYACID DEHYDROGENASE-RELATED"/>
    <property type="match status" value="1"/>
</dbReference>
<sequence length="326" mass="36123">MNQKLLYVYEERIPEDLRKLVLLYFPTPEFEVKHMTYLTPDDAKKVLLAWADVVMFAPGRHLPDEVLETGKNIKLMQLWSSGYDKFNIAGAKKFGIPVANNGGANAGSVAEHTVLLMLAVGKWLPDSHKRTTTGTWAGNKHGLDMFMLKGKKVGIIGFGNIGRSVARILKGFQSNVFYYDIKRADESTEVELGATFTPFEEIIKNSDIITLHLHANDSTKNIIGAKEFGMMKKDTTLINVSRASLVDQDAFLKALTDGTLHGAGLDVYPKEPTEANDPILTLPNVVATPHMAGSTMDAYREALSNSVENFRRVARSEKPLWIVNGI</sequence>
<dbReference type="AlphaFoldDB" id="A0A1F6C1E7"/>
<accession>A0A1F6C1E7</accession>
<dbReference type="Gene3D" id="3.40.50.720">
    <property type="entry name" value="NAD(P)-binding Rossmann-like Domain"/>
    <property type="match status" value="2"/>
</dbReference>
<dbReference type="PROSITE" id="PS00065">
    <property type="entry name" value="D_2_HYDROXYACID_DH_1"/>
    <property type="match status" value="1"/>
</dbReference>
<evidence type="ECO:0000256" key="3">
    <source>
        <dbReference type="ARBA" id="ARBA00023027"/>
    </source>
</evidence>
<evidence type="ECO:0000259" key="5">
    <source>
        <dbReference type="Pfam" id="PF00389"/>
    </source>
</evidence>
<comment type="caution">
    <text evidence="7">The sequence shown here is derived from an EMBL/GenBank/DDBJ whole genome shotgun (WGS) entry which is preliminary data.</text>
</comment>
<evidence type="ECO:0008006" key="9">
    <source>
        <dbReference type="Google" id="ProtNLM"/>
    </source>
</evidence>
<dbReference type="InterPro" id="IPR050223">
    <property type="entry name" value="D-isomer_2-hydroxyacid_DH"/>
</dbReference>